<dbReference type="InterPro" id="IPR036779">
    <property type="entry name" value="LysM_dom_sf"/>
</dbReference>
<organism evidence="2 3">
    <name type="scientific">Cannabis sativa</name>
    <name type="common">Hemp</name>
    <name type="synonym">Marijuana</name>
    <dbReference type="NCBI Taxonomy" id="3483"/>
    <lineage>
        <taxon>Eukaryota</taxon>
        <taxon>Viridiplantae</taxon>
        <taxon>Streptophyta</taxon>
        <taxon>Embryophyta</taxon>
        <taxon>Tracheophyta</taxon>
        <taxon>Spermatophyta</taxon>
        <taxon>Magnoliopsida</taxon>
        <taxon>eudicotyledons</taxon>
        <taxon>Gunneridae</taxon>
        <taxon>Pentapetalae</taxon>
        <taxon>rosids</taxon>
        <taxon>fabids</taxon>
        <taxon>Rosales</taxon>
        <taxon>Cannabaceae</taxon>
        <taxon>Cannabis</taxon>
    </lineage>
</organism>
<dbReference type="EMBL" id="UZAU01000821">
    <property type="status" value="NOT_ANNOTATED_CDS"/>
    <property type="molecule type" value="Genomic_DNA"/>
</dbReference>
<proteinExistence type="predicted"/>
<dbReference type="InterPro" id="IPR018392">
    <property type="entry name" value="LysM"/>
</dbReference>
<evidence type="ECO:0000313" key="2">
    <source>
        <dbReference type="EnsemblPlants" id="cds.evm.model.10.1287"/>
    </source>
</evidence>
<dbReference type="GeneID" id="115698712"/>
<dbReference type="SUPFAM" id="SSF54106">
    <property type="entry name" value="LysM domain"/>
    <property type="match status" value="1"/>
</dbReference>
<dbReference type="KEGG" id="csav:115698712"/>
<dbReference type="Pfam" id="PF01476">
    <property type="entry name" value="LysM"/>
    <property type="match status" value="1"/>
</dbReference>
<name>A0A803QJ84_CANSA</name>
<reference evidence="2" key="1">
    <citation type="submission" date="2021-03" db="UniProtKB">
        <authorList>
            <consortium name="EnsemblPlants"/>
        </authorList>
    </citation>
    <scope>IDENTIFICATION</scope>
</reference>
<dbReference type="CDD" id="cd00118">
    <property type="entry name" value="LysM"/>
    <property type="match status" value="1"/>
</dbReference>
<dbReference type="EnsemblPlants" id="evm.model.10.1287">
    <property type="protein sequence ID" value="cds.evm.model.10.1287"/>
    <property type="gene ID" value="evm.TU.10.1287"/>
</dbReference>
<keyword evidence="3" id="KW-1185">Reference proteome</keyword>
<dbReference type="SMART" id="SM00257">
    <property type="entry name" value="LysM"/>
    <property type="match status" value="1"/>
</dbReference>
<protein>
    <recommendedName>
        <fullName evidence="1">LysM domain-containing protein</fullName>
    </recommendedName>
</protein>
<dbReference type="RefSeq" id="XP_030481716.1">
    <property type="nucleotide sequence ID" value="XM_030625856.2"/>
</dbReference>
<gene>
    <name evidence="2" type="primary">LOC115698712</name>
</gene>
<dbReference type="AlphaFoldDB" id="A0A803QJ84"/>
<sequence length="141" mass="15229">MPYPQSGSGAGDAKDNMLAKAAGFVVFSGIALSIIKSINPLNRRKIETQQPLTEPTQPIQTPPQPFTLIPKKTMPVMKKPVTFVEQNVSKTSESSQRSIEVAKGDTLWGLSQKYGVSIDEIKEANGITGTTIYAGKKLIIP</sequence>
<dbReference type="PANTHER" id="PTHR33734">
    <property type="entry name" value="LYSM DOMAIN-CONTAINING GPI-ANCHORED PROTEIN 2"/>
    <property type="match status" value="1"/>
</dbReference>
<dbReference type="Proteomes" id="UP000596661">
    <property type="component" value="Unassembled WGS sequence"/>
</dbReference>
<dbReference type="PANTHER" id="PTHR33734:SF26">
    <property type="entry name" value="LYSM DOMAIN-CONTAINING PROTEIN"/>
    <property type="match status" value="1"/>
</dbReference>
<evidence type="ECO:0000313" key="3">
    <source>
        <dbReference type="Proteomes" id="UP000596661"/>
    </source>
</evidence>
<accession>A0A803QJ84</accession>
<dbReference type="Gramene" id="evm.model.10.1287">
    <property type="protein sequence ID" value="cds.evm.model.10.1287"/>
    <property type="gene ID" value="evm.TU.10.1287"/>
</dbReference>
<feature type="domain" description="LysM" evidence="1">
    <location>
        <begin position="97"/>
        <end position="140"/>
    </location>
</feature>
<evidence type="ECO:0000259" key="1">
    <source>
        <dbReference type="PROSITE" id="PS51782"/>
    </source>
</evidence>
<dbReference type="OMA" id="PESKFTH"/>
<dbReference type="Gene3D" id="3.10.350.10">
    <property type="entry name" value="LysM domain"/>
    <property type="match status" value="1"/>
</dbReference>
<dbReference type="PROSITE" id="PS51782">
    <property type="entry name" value="LYSM"/>
    <property type="match status" value="1"/>
</dbReference>
<dbReference type="OrthoDB" id="2107166at2759"/>